<feature type="binding site" evidence="13">
    <location>
        <position position="344"/>
    </location>
    <ligand>
        <name>Fe cation</name>
        <dbReference type="ChEBI" id="CHEBI:24875"/>
    </ligand>
</feature>
<dbReference type="OrthoDB" id="1689029at2759"/>
<organism evidence="19">
    <name type="scientific">Volvox carteri f. nagariensis</name>
    <dbReference type="NCBI Taxonomy" id="3068"/>
    <lineage>
        <taxon>Eukaryota</taxon>
        <taxon>Viridiplantae</taxon>
        <taxon>Chlorophyta</taxon>
        <taxon>core chlorophytes</taxon>
        <taxon>Chlorophyceae</taxon>
        <taxon>CS clade</taxon>
        <taxon>Chlamydomonadales</taxon>
        <taxon>Volvocaceae</taxon>
        <taxon>Volvox</taxon>
    </lineage>
</organism>
<dbReference type="InterPro" id="IPR011051">
    <property type="entry name" value="RmlC_Cupin_sf"/>
</dbReference>
<feature type="binding site" evidence="13">
    <location>
        <position position="375"/>
    </location>
    <ligand>
        <name>homogentisate</name>
        <dbReference type="ChEBI" id="CHEBI:16169"/>
    </ligand>
</feature>
<evidence type="ECO:0000256" key="6">
    <source>
        <dbReference type="ARBA" id="ARBA00022878"/>
    </source>
</evidence>
<dbReference type="NCBIfam" id="TIGR01015">
    <property type="entry name" value="hmgA"/>
    <property type="match status" value="1"/>
</dbReference>
<evidence type="ECO:0000313" key="19">
    <source>
        <dbReference type="Proteomes" id="UP000001058"/>
    </source>
</evidence>
<dbReference type="SUPFAM" id="SSF47823">
    <property type="entry name" value="lambda integrase-like, N-terminal domain"/>
    <property type="match status" value="1"/>
</dbReference>
<keyword evidence="19" id="KW-1185">Reference proteome</keyword>
<evidence type="ECO:0000256" key="4">
    <source>
        <dbReference type="ARBA" id="ARBA00013127"/>
    </source>
</evidence>
<evidence type="ECO:0000256" key="14">
    <source>
        <dbReference type="SAM" id="Coils"/>
    </source>
</evidence>
<dbReference type="RefSeq" id="XP_002946381.1">
    <property type="nucleotide sequence ID" value="XM_002946335.1"/>
</dbReference>
<evidence type="ECO:0000256" key="15">
    <source>
        <dbReference type="SAM" id="MobiDB-lite"/>
    </source>
</evidence>
<dbReference type="InterPro" id="IPR046452">
    <property type="entry name" value="HgmA_N"/>
</dbReference>
<dbReference type="STRING" id="3068.D8TJ34"/>
<dbReference type="UniPathway" id="UPA00139">
    <property type="reaction ID" value="UER00339"/>
</dbReference>
<evidence type="ECO:0000256" key="5">
    <source>
        <dbReference type="ARBA" id="ARBA00022723"/>
    </source>
</evidence>
<dbReference type="Gene3D" id="1.10.150.130">
    <property type="match status" value="1"/>
</dbReference>
<dbReference type="PANTHER" id="PTHR11056">
    <property type="entry name" value="HOMOGENTISATE 1,2-DIOXYGENASE"/>
    <property type="match status" value="1"/>
</dbReference>
<evidence type="ECO:0000256" key="1">
    <source>
        <dbReference type="ARBA" id="ARBA00001962"/>
    </source>
</evidence>
<dbReference type="GO" id="GO:0004411">
    <property type="term" value="F:homogentisate 1,2-dioxygenase activity"/>
    <property type="evidence" value="ECO:0007669"/>
    <property type="project" value="UniProtKB-EC"/>
</dbReference>
<dbReference type="InterPro" id="IPR046451">
    <property type="entry name" value="HgmA_C"/>
</dbReference>
<dbReference type="KEGG" id="vcn:VOLCADRAFT_102970"/>
<evidence type="ECO:0000256" key="2">
    <source>
        <dbReference type="ARBA" id="ARBA00004704"/>
    </source>
</evidence>
<feature type="binding site" evidence="13">
    <location>
        <position position="353"/>
    </location>
    <ligand>
        <name>homogentisate</name>
        <dbReference type="ChEBI" id="CHEBI:16169"/>
    </ligand>
</feature>
<evidence type="ECO:0000256" key="8">
    <source>
        <dbReference type="ARBA" id="ARBA00023002"/>
    </source>
</evidence>
<feature type="active site" description="Proton acceptor" evidence="12">
    <location>
        <position position="294"/>
    </location>
</feature>
<dbReference type="CDD" id="cd07000">
    <property type="entry name" value="cupin_HGO_N"/>
    <property type="match status" value="1"/>
</dbReference>
<feature type="binding site" evidence="13">
    <location>
        <position position="338"/>
    </location>
    <ligand>
        <name>Fe cation</name>
        <dbReference type="ChEBI" id="CHEBI:24875"/>
    </ligand>
</feature>
<dbReference type="GO" id="GO:0006572">
    <property type="term" value="P:L-tyrosine catabolic process"/>
    <property type="evidence" value="ECO:0007669"/>
    <property type="project" value="UniProtKB-KW"/>
</dbReference>
<evidence type="ECO:0000256" key="7">
    <source>
        <dbReference type="ARBA" id="ARBA00022964"/>
    </source>
</evidence>
<evidence type="ECO:0000256" key="12">
    <source>
        <dbReference type="PIRSR" id="PIRSR605708-1"/>
    </source>
</evidence>
<keyword evidence="7" id="KW-0223">Dioxygenase</keyword>
<evidence type="ECO:0000256" key="11">
    <source>
        <dbReference type="ARBA" id="ARBA00023232"/>
    </source>
</evidence>
<dbReference type="GeneID" id="9617611"/>
<dbReference type="GO" id="GO:0003677">
    <property type="term" value="F:DNA binding"/>
    <property type="evidence" value="ECO:0007669"/>
    <property type="project" value="UniProtKB-KW"/>
</dbReference>
<evidence type="ECO:0000313" key="18">
    <source>
        <dbReference type="EMBL" id="EFJ52308.1"/>
    </source>
</evidence>
<evidence type="ECO:0000259" key="17">
    <source>
        <dbReference type="Pfam" id="PF20510"/>
    </source>
</evidence>
<dbReference type="Pfam" id="PF20510">
    <property type="entry name" value="HgmA_N"/>
    <property type="match status" value="1"/>
</dbReference>
<feature type="coiled-coil region" evidence="14">
    <location>
        <begin position="635"/>
        <end position="669"/>
    </location>
</feature>
<keyword evidence="14" id="KW-0175">Coiled coil</keyword>
<evidence type="ECO:0000256" key="9">
    <source>
        <dbReference type="ARBA" id="ARBA00023004"/>
    </source>
</evidence>
<reference evidence="18 19" key="1">
    <citation type="journal article" date="2010" name="Science">
        <title>Genomic analysis of organismal complexity in the multicellular green alga Volvox carteri.</title>
        <authorList>
            <person name="Prochnik S.E."/>
            <person name="Umen J."/>
            <person name="Nedelcu A.M."/>
            <person name="Hallmann A."/>
            <person name="Miller S.M."/>
            <person name="Nishii I."/>
            <person name="Ferris P."/>
            <person name="Kuo A."/>
            <person name="Mitros T."/>
            <person name="Fritz-Laylin L.K."/>
            <person name="Hellsten U."/>
            <person name="Chapman J."/>
            <person name="Simakov O."/>
            <person name="Rensing S.A."/>
            <person name="Terry A."/>
            <person name="Pangilinan J."/>
            <person name="Kapitonov V."/>
            <person name="Jurka J."/>
            <person name="Salamov A."/>
            <person name="Shapiro H."/>
            <person name="Schmutz J."/>
            <person name="Grimwood J."/>
            <person name="Lindquist E."/>
            <person name="Lucas S."/>
            <person name="Grigoriev I.V."/>
            <person name="Schmitt R."/>
            <person name="Kirk D."/>
            <person name="Rokhsar D.S."/>
        </authorList>
    </citation>
    <scope>NUCLEOTIDE SEQUENCE [LARGE SCALE GENOMIC DNA]</scope>
    <source>
        <strain evidence="19">f. Nagariensis / Eve</strain>
    </source>
</reference>
<dbReference type="InParanoid" id="D8TJ34"/>
<sequence length="874" mass="95557">MDAAPSPPLEYQPGFGNELCSEALPGALPHGQNNPKACPYGLYAEQLSGTHFTAPRAANRRSWLYRIRPSVTHEPFHPINFPNESLTADFSAGAVTPNQLRWRPFPVPSEPVDWVRGLFTLCGSGRASSKEGFAIHMYVATESMTTSSLTNADGDMLLVPEQGALRLKTEFGLLDVAPGEIAVLPRGVRFAVELHNGAARGYVLETFQGHFALPDLGPIGANGLANPRDFLHPVAWYEDVEGVSYSVLQKLEGQLFVATQSFSPFNVVAWHGNYVPYKYDLARFCPMNAVAFDHPDPSIFTVLTVPSYTPGAPPTADFVIFPPRWLVAEHTFRPPYYHRNCASEFMGLIRGQYEAKQDGGFLPGGASLHLCMTPHGPDTATYERAAAGGACTASADGPAHLGHETLAFMFETSAIPRVTPAALSCPSVDRDYYKCWGPTPQQHHQHHHHHQQHQQPVGEEAPPKAEADGSGGASGGPLPQWNAQPVWDVLNYYFSWDADEDEDEEVALVAMFAGIVMMPAKRRVGDQLVELQKVHADLHAQLTAIEQSDDYQKAASLLASDPLARLNKKKFSTAMGHAWDTYVSLKNQMASVCANIAQLEMTMEQPAMKVLVSDKSGRVMERPFKDLDYVNDSWVNKLGKEHKALKRENRELNQIYHAFQKVNRNLEDEREARRDEAPPEQIEELEKATNDAITEDAFAASFWERAGRLVAPSHRGLLAESQAFAASSRAASTKKVYANPWEGFKSWCRAGGYCYLPASPVVVGMYLTTVAKTASSYSTVKLASAAIFMQHDLACEGVNPTKHPFCKAVRAAAKHLLGTAVLNQNAALKVITKIRARMSAAPDALGAALSAQQRLLERGRLLRAPAPAAAAAGS</sequence>
<dbReference type="EC" id="1.13.11.5" evidence="4"/>
<keyword evidence="10" id="KW-0238">DNA-binding</keyword>
<dbReference type="InterPro" id="IPR014710">
    <property type="entry name" value="RmlC-like_jellyroll"/>
</dbReference>
<dbReference type="Proteomes" id="UP000001058">
    <property type="component" value="Unassembled WGS sequence"/>
</dbReference>
<dbReference type="FunFam" id="2.60.120.10:FF:000034">
    <property type="entry name" value="Homogentisate 1,2-dioxygenase"/>
    <property type="match status" value="1"/>
</dbReference>
<evidence type="ECO:0000256" key="13">
    <source>
        <dbReference type="PIRSR" id="PIRSR605708-2"/>
    </source>
</evidence>
<dbReference type="SUPFAM" id="SSF51182">
    <property type="entry name" value="RmlC-like cupins"/>
    <property type="match status" value="1"/>
</dbReference>
<evidence type="ECO:0000259" key="16">
    <source>
        <dbReference type="Pfam" id="PF04209"/>
    </source>
</evidence>
<name>D8TJ34_VOLCA</name>
<dbReference type="InterPro" id="IPR005708">
    <property type="entry name" value="Homogentis_dOase"/>
</dbReference>
<keyword evidence="9 13" id="KW-0408">Iron</keyword>
<feature type="domain" description="Homogentisate 1,2-dioxygenase N-terminal" evidence="17">
    <location>
        <begin position="10"/>
        <end position="281"/>
    </location>
</feature>
<accession>D8TJ34</accession>
<dbReference type="InterPro" id="IPR010998">
    <property type="entry name" value="Integrase_recombinase_N"/>
</dbReference>
<keyword evidence="6" id="KW-0828">Tyrosine catabolism</keyword>
<protein>
    <recommendedName>
        <fullName evidence="4">homogentisate 1,2-dioxygenase</fullName>
        <ecNumber evidence="4">1.13.11.5</ecNumber>
    </recommendedName>
</protein>
<feature type="region of interest" description="Disordered" evidence="15">
    <location>
        <begin position="439"/>
        <end position="480"/>
    </location>
</feature>
<keyword evidence="8" id="KW-0560">Oxidoreductase</keyword>
<dbReference type="eggNOG" id="KOG1417">
    <property type="taxonomic scope" value="Eukaryota"/>
</dbReference>
<dbReference type="PANTHER" id="PTHR11056:SF0">
    <property type="entry name" value="HOMOGENTISATE 1,2-DIOXYGENASE"/>
    <property type="match status" value="1"/>
</dbReference>
<dbReference type="Pfam" id="PF04209">
    <property type="entry name" value="HgmA_C"/>
    <property type="match status" value="1"/>
</dbReference>
<dbReference type="GO" id="GO:0046872">
    <property type="term" value="F:metal ion binding"/>
    <property type="evidence" value="ECO:0007669"/>
    <property type="project" value="UniProtKB-KW"/>
</dbReference>
<evidence type="ECO:0000256" key="3">
    <source>
        <dbReference type="ARBA" id="ARBA00007757"/>
    </source>
</evidence>
<proteinExistence type="inferred from homology"/>
<dbReference type="GO" id="GO:0006559">
    <property type="term" value="P:L-phenylalanine catabolic process"/>
    <property type="evidence" value="ECO:0007669"/>
    <property type="project" value="UniProtKB-UniPathway"/>
</dbReference>
<comment type="cofactor">
    <cofactor evidence="1 13">
        <name>Fe cation</name>
        <dbReference type="ChEBI" id="CHEBI:24875"/>
    </cofactor>
</comment>
<dbReference type="GO" id="GO:0005737">
    <property type="term" value="C:cytoplasm"/>
    <property type="evidence" value="ECO:0007669"/>
    <property type="project" value="TreeGrafter"/>
</dbReference>
<feature type="binding site" evidence="13">
    <location>
        <position position="375"/>
    </location>
    <ligand>
        <name>Fe cation</name>
        <dbReference type="ChEBI" id="CHEBI:24875"/>
    </ligand>
</feature>
<keyword evidence="11" id="KW-0585">Phenylalanine catabolism</keyword>
<dbReference type="EMBL" id="GL378324">
    <property type="protein sequence ID" value="EFJ52308.1"/>
    <property type="molecule type" value="Genomic_DNA"/>
</dbReference>
<feature type="compositionally biased region" description="Basic residues" evidence="15">
    <location>
        <begin position="443"/>
        <end position="452"/>
    </location>
</feature>
<feature type="domain" description="Homogentisate 1,2-dioxygenase C-terminal" evidence="16">
    <location>
        <begin position="283"/>
        <end position="439"/>
    </location>
</feature>
<dbReference type="Gene3D" id="2.60.120.10">
    <property type="entry name" value="Jelly Rolls"/>
    <property type="match status" value="1"/>
</dbReference>
<gene>
    <name evidence="18" type="ORF">VOLCADRAFT_102970</name>
</gene>
<keyword evidence="5 13" id="KW-0479">Metal-binding</keyword>
<evidence type="ECO:0000256" key="10">
    <source>
        <dbReference type="ARBA" id="ARBA00023125"/>
    </source>
</evidence>
<comment type="similarity">
    <text evidence="3">Belongs to the homogentisate dioxygenase family.</text>
</comment>
<comment type="pathway">
    <text evidence="2">Amino-acid degradation; L-phenylalanine degradation; acetoacetate and fumarate from L-phenylalanine: step 4/6.</text>
</comment>
<dbReference type="AlphaFoldDB" id="D8TJ34"/>